<gene>
    <name evidence="1" type="ORF">HPBE_LOCUS2434</name>
</gene>
<dbReference type="WBParaSite" id="HPBE_0000243301-mRNA-1">
    <property type="protein sequence ID" value="HPBE_0000243301-mRNA-1"/>
    <property type="gene ID" value="HPBE_0000243301"/>
</dbReference>
<organism evidence="2 3">
    <name type="scientific">Heligmosomoides polygyrus</name>
    <name type="common">Parasitic roundworm</name>
    <dbReference type="NCBI Taxonomy" id="6339"/>
    <lineage>
        <taxon>Eukaryota</taxon>
        <taxon>Metazoa</taxon>
        <taxon>Ecdysozoa</taxon>
        <taxon>Nematoda</taxon>
        <taxon>Chromadorea</taxon>
        <taxon>Rhabditida</taxon>
        <taxon>Rhabditina</taxon>
        <taxon>Rhabditomorpha</taxon>
        <taxon>Strongyloidea</taxon>
        <taxon>Heligmosomidae</taxon>
        <taxon>Heligmosomoides</taxon>
    </lineage>
</organism>
<dbReference type="OrthoDB" id="5852040at2759"/>
<evidence type="ECO:0000313" key="1">
    <source>
        <dbReference type="EMBL" id="VDO25218.1"/>
    </source>
</evidence>
<name>A0A183F8E1_HELPZ</name>
<dbReference type="Proteomes" id="UP000050761">
    <property type="component" value="Unassembled WGS sequence"/>
</dbReference>
<dbReference type="AlphaFoldDB" id="A0A183F8E1"/>
<dbReference type="EMBL" id="UZAH01003650">
    <property type="protein sequence ID" value="VDO25218.1"/>
    <property type="molecule type" value="Genomic_DNA"/>
</dbReference>
<sequence>METQIFAGQVTGGMVTCPAQRQRIYSYYWLSDRSAVLLDYSKREGSVRQNLLCFDHDEKAVSCNIIRHVHHFRNHDFNVESMCYSRDFTAQKLILPQGEFLLLCGYRHFEDGVFFRLVPYYPYMDISLPTDEFVIDTPSIIRSLTGDVLLHTGGHPFVYGTTMTFLLYREDLSETTYYINYTLQIDLGKALNANERRITSSQSYSFMRSTFQLFSERRYIPHRLVSPS</sequence>
<accession>A0A3P7X570</accession>
<proteinExistence type="predicted"/>
<reference evidence="1 2" key="1">
    <citation type="submission" date="2018-11" db="EMBL/GenBank/DDBJ databases">
        <authorList>
            <consortium name="Pathogen Informatics"/>
        </authorList>
    </citation>
    <scope>NUCLEOTIDE SEQUENCE [LARGE SCALE GENOMIC DNA]</scope>
</reference>
<reference evidence="3" key="2">
    <citation type="submission" date="2019-09" db="UniProtKB">
        <authorList>
            <consortium name="WormBaseParasite"/>
        </authorList>
    </citation>
    <scope>IDENTIFICATION</scope>
</reference>
<accession>A0A183F8E1</accession>
<keyword evidence="2" id="KW-1185">Reference proteome</keyword>
<evidence type="ECO:0000313" key="3">
    <source>
        <dbReference type="WBParaSite" id="HPBE_0000243301-mRNA-1"/>
    </source>
</evidence>
<protein>
    <submittedName>
        <fullName evidence="3">Sema domain-containing protein</fullName>
    </submittedName>
</protein>
<evidence type="ECO:0000313" key="2">
    <source>
        <dbReference type="Proteomes" id="UP000050761"/>
    </source>
</evidence>